<protein>
    <submittedName>
        <fullName evidence="3">Serpin family protein</fullName>
    </submittedName>
</protein>
<name>A0A942T5L7_9BACI</name>
<dbReference type="InterPro" id="IPR042185">
    <property type="entry name" value="Serpin_sf_2"/>
</dbReference>
<dbReference type="CDD" id="cd19588">
    <property type="entry name" value="serpin_miropin-like"/>
    <property type="match status" value="1"/>
</dbReference>
<reference evidence="3" key="1">
    <citation type="submission" date="2021-05" db="EMBL/GenBank/DDBJ databases">
        <title>Novel Bacillus species.</title>
        <authorList>
            <person name="Liu G."/>
        </authorList>
    </citation>
    <scope>NUCLEOTIDE SEQUENCE</scope>
    <source>
        <strain evidence="3 5">FJAT-50051</strain>
    </source>
</reference>
<evidence type="ECO:0000313" key="4">
    <source>
        <dbReference type="EMBL" id="MCH6267328.1"/>
    </source>
</evidence>
<dbReference type="AlphaFoldDB" id="A0A942T5L7"/>
<dbReference type="EMBL" id="JAGYPE010000007">
    <property type="protein sequence ID" value="MBS4186870.1"/>
    <property type="molecule type" value="Genomic_DNA"/>
</dbReference>
<comment type="caution">
    <text evidence="3">The sequence shown here is derived from an EMBL/GenBank/DDBJ whole genome shotgun (WGS) entry which is preliminary data.</text>
</comment>
<gene>
    <name evidence="4" type="ORF">KHB02_017550</name>
    <name evidence="3" type="ORF">KHB02_36475</name>
</gene>
<accession>A0A942T5L7</accession>
<evidence type="ECO:0000313" key="5">
    <source>
        <dbReference type="Proteomes" id="UP000677265"/>
    </source>
</evidence>
<dbReference type="PANTHER" id="PTHR11461:SF211">
    <property type="entry name" value="GH10112P-RELATED"/>
    <property type="match status" value="1"/>
</dbReference>
<dbReference type="Pfam" id="PF00079">
    <property type="entry name" value="Serpin"/>
    <property type="match status" value="1"/>
</dbReference>
<dbReference type="PANTHER" id="PTHR11461">
    <property type="entry name" value="SERINE PROTEASE INHIBITOR, SERPIN"/>
    <property type="match status" value="1"/>
</dbReference>
<dbReference type="Proteomes" id="UP000677265">
    <property type="component" value="Unassembled WGS sequence"/>
</dbReference>
<sequence length="418" mass="47189">MKKFIFPLILVVFFILMVWGMGMKQTGNLAPSINAIFGKEDYTDIVSANNQLGMKLLTEIGAGNGGNTVISPTSLFMALSMVYNGADGKTKEEMEKVLQTTGMDANELSQANASMMSMLHKHSKQIQLHIANSIWLNKDFHFQDKFATNNRDYFNAEIKEIDINDRKSVPLINDWVKKSTDGKIKGIIEAPLDPDLVTVLINAIYFNGKWQYEFDKEQTKEQTFHLTEGTTKKVPLMTLNEKLAYLETEDFQAVSLPYGDGQMSMKIFLPRESSNLAEFQKMLTTENWEKWNSEFTEKKGTVLLPKFQLEYEVILNDPLKNLGMENAFDSRANFSKMVKETDPIMISEVKQKTFIDVNEAGTEAAAATSVQMVKESASIDNPFFIEVNRPFFITITEEESGTILFMGLISDPQGGTQK</sequence>
<feature type="domain" description="Serpin" evidence="2">
    <location>
        <begin position="54"/>
        <end position="412"/>
    </location>
</feature>
<dbReference type="InterPro" id="IPR023795">
    <property type="entry name" value="Serpin_CS"/>
</dbReference>
<dbReference type="SMART" id="SM00093">
    <property type="entry name" value="SERPIN"/>
    <property type="match status" value="1"/>
</dbReference>
<dbReference type="Gene3D" id="3.30.497.10">
    <property type="entry name" value="Antithrombin, subunit I, domain 2"/>
    <property type="match status" value="1"/>
</dbReference>
<comment type="similarity">
    <text evidence="1">Belongs to the serpin family.</text>
</comment>
<dbReference type="InterPro" id="IPR000215">
    <property type="entry name" value="Serpin_fam"/>
</dbReference>
<evidence type="ECO:0000256" key="1">
    <source>
        <dbReference type="RuleBase" id="RU000411"/>
    </source>
</evidence>
<dbReference type="GO" id="GO:0005615">
    <property type="term" value="C:extracellular space"/>
    <property type="evidence" value="ECO:0007669"/>
    <property type="project" value="InterPro"/>
</dbReference>
<evidence type="ECO:0000259" key="2">
    <source>
        <dbReference type="SMART" id="SM00093"/>
    </source>
</evidence>
<dbReference type="InterPro" id="IPR036186">
    <property type="entry name" value="Serpin_sf"/>
</dbReference>
<dbReference type="SUPFAM" id="SSF56574">
    <property type="entry name" value="Serpins"/>
    <property type="match status" value="1"/>
</dbReference>
<dbReference type="InterPro" id="IPR023796">
    <property type="entry name" value="Serpin_dom"/>
</dbReference>
<dbReference type="RefSeq" id="WP_213146628.1">
    <property type="nucleotide sequence ID" value="NZ_JAGYPE020000034.1"/>
</dbReference>
<dbReference type="Gene3D" id="2.30.39.10">
    <property type="entry name" value="Alpha-1-antitrypsin, domain 1"/>
    <property type="match status" value="1"/>
</dbReference>
<dbReference type="GO" id="GO:0004867">
    <property type="term" value="F:serine-type endopeptidase inhibitor activity"/>
    <property type="evidence" value="ECO:0007669"/>
    <property type="project" value="InterPro"/>
</dbReference>
<dbReference type="EMBL" id="JAGYPE020000034">
    <property type="protein sequence ID" value="MCH6267328.1"/>
    <property type="molecule type" value="Genomic_DNA"/>
</dbReference>
<keyword evidence="5" id="KW-1185">Reference proteome</keyword>
<dbReference type="PROSITE" id="PS00284">
    <property type="entry name" value="SERPIN"/>
    <property type="match status" value="1"/>
</dbReference>
<organism evidence="3">
    <name type="scientific">Neobacillus citreus</name>
    <dbReference type="NCBI Taxonomy" id="2833578"/>
    <lineage>
        <taxon>Bacteria</taxon>
        <taxon>Bacillati</taxon>
        <taxon>Bacillota</taxon>
        <taxon>Bacilli</taxon>
        <taxon>Bacillales</taxon>
        <taxon>Bacillaceae</taxon>
        <taxon>Neobacillus</taxon>
    </lineage>
</organism>
<proteinExistence type="inferred from homology"/>
<dbReference type="InterPro" id="IPR042178">
    <property type="entry name" value="Serpin_sf_1"/>
</dbReference>
<evidence type="ECO:0000313" key="3">
    <source>
        <dbReference type="EMBL" id="MBS4186870.1"/>
    </source>
</evidence>